<evidence type="ECO:0000256" key="5">
    <source>
        <dbReference type="ARBA" id="ARBA00022692"/>
    </source>
</evidence>
<feature type="transmembrane region" description="Helical" evidence="8">
    <location>
        <begin position="156"/>
        <end position="176"/>
    </location>
</feature>
<dbReference type="GO" id="GO:0016763">
    <property type="term" value="F:pentosyltransferase activity"/>
    <property type="evidence" value="ECO:0007669"/>
    <property type="project" value="TreeGrafter"/>
</dbReference>
<feature type="transmembrane region" description="Helical" evidence="8">
    <location>
        <begin position="213"/>
        <end position="235"/>
    </location>
</feature>
<feature type="transmembrane region" description="Helical" evidence="8">
    <location>
        <begin position="301"/>
        <end position="319"/>
    </location>
</feature>
<evidence type="ECO:0000256" key="2">
    <source>
        <dbReference type="ARBA" id="ARBA00022475"/>
    </source>
</evidence>
<dbReference type="Proteomes" id="UP000177020">
    <property type="component" value="Unassembled WGS sequence"/>
</dbReference>
<dbReference type="EMBL" id="MHNG01000023">
    <property type="protein sequence ID" value="OGZ40177.1"/>
    <property type="molecule type" value="Genomic_DNA"/>
</dbReference>
<feature type="transmembrane region" description="Helical" evidence="8">
    <location>
        <begin position="111"/>
        <end position="140"/>
    </location>
</feature>
<protein>
    <recommendedName>
        <fullName evidence="9">Glycosyltransferase RgtA/B/C/D-like domain-containing protein</fullName>
    </recommendedName>
</protein>
<organism evidence="10 11">
    <name type="scientific">Candidatus Portnoybacteria bacterium RIFCSPLOWO2_02_FULL_40_15</name>
    <dbReference type="NCBI Taxonomy" id="1802002"/>
    <lineage>
        <taxon>Bacteria</taxon>
        <taxon>Candidatus Portnoyibacteriota</taxon>
    </lineage>
</organism>
<evidence type="ECO:0000259" key="9">
    <source>
        <dbReference type="Pfam" id="PF13231"/>
    </source>
</evidence>
<reference evidence="10 11" key="1">
    <citation type="journal article" date="2016" name="Nat. Commun.">
        <title>Thousands of microbial genomes shed light on interconnected biogeochemical processes in an aquifer system.</title>
        <authorList>
            <person name="Anantharaman K."/>
            <person name="Brown C.T."/>
            <person name="Hug L.A."/>
            <person name="Sharon I."/>
            <person name="Castelle C.J."/>
            <person name="Probst A.J."/>
            <person name="Thomas B.C."/>
            <person name="Singh A."/>
            <person name="Wilkins M.J."/>
            <person name="Karaoz U."/>
            <person name="Brodie E.L."/>
            <person name="Williams K.H."/>
            <person name="Hubbard S.S."/>
            <person name="Banfield J.F."/>
        </authorList>
    </citation>
    <scope>NUCLEOTIDE SEQUENCE [LARGE SCALE GENOMIC DNA]</scope>
</reference>
<feature type="transmembrane region" description="Helical" evidence="8">
    <location>
        <begin position="66"/>
        <end position="99"/>
    </location>
</feature>
<dbReference type="Pfam" id="PF13231">
    <property type="entry name" value="PMT_2"/>
    <property type="match status" value="1"/>
</dbReference>
<sequence length="362" mass="41493">MAIPYFGLQVLYYFYTKLIGPVNGDLSIILESLAFSLPSSIFYVLTGFLLLKILLEGGIKKATSVLVVAGFLFGTIFINYSVSFFHHVPAAFFIFYAYYLISRQKTDRSFFYAGIFTGLAFLTEFPTILFSIAILIYLLCELRREEINFKIFLKRLAYFAIPVFVSIFLIGIYNYMHFGSPFLMSEQILYQQKLALRGSVEHGFSQNPIYGIWGLYISPLKGLFLISPFLLFSFLGFPNYFKRKGNLAILGLSYIVVVSLLYSLWPDCFGATPFGPRYLISVIPFLCLYSAFALTRKSRVWIYSVLVVFGFFICLMNVLDGLPSGKWFGQECNAMEFGSYRKSFDYFEKFKAPNQRFAPILL</sequence>
<keyword evidence="5 8" id="KW-0812">Transmembrane</keyword>
<evidence type="ECO:0000256" key="8">
    <source>
        <dbReference type="SAM" id="Phobius"/>
    </source>
</evidence>
<dbReference type="PANTHER" id="PTHR33908">
    <property type="entry name" value="MANNOSYLTRANSFERASE YKCB-RELATED"/>
    <property type="match status" value="1"/>
</dbReference>
<feature type="transmembrane region" description="Helical" evidence="8">
    <location>
        <begin position="33"/>
        <end position="54"/>
    </location>
</feature>
<evidence type="ECO:0000256" key="1">
    <source>
        <dbReference type="ARBA" id="ARBA00004651"/>
    </source>
</evidence>
<feature type="transmembrane region" description="Helical" evidence="8">
    <location>
        <begin position="277"/>
        <end position="294"/>
    </location>
</feature>
<evidence type="ECO:0000256" key="4">
    <source>
        <dbReference type="ARBA" id="ARBA00022679"/>
    </source>
</evidence>
<accession>A0A1G2FQU5</accession>
<dbReference type="PANTHER" id="PTHR33908:SF11">
    <property type="entry name" value="MEMBRANE PROTEIN"/>
    <property type="match status" value="1"/>
</dbReference>
<keyword evidence="7 8" id="KW-0472">Membrane</keyword>
<dbReference type="AlphaFoldDB" id="A0A1G2FQU5"/>
<comment type="subcellular location">
    <subcellularLocation>
        <location evidence="1">Cell membrane</location>
        <topology evidence="1">Multi-pass membrane protein</topology>
    </subcellularLocation>
</comment>
<evidence type="ECO:0000256" key="7">
    <source>
        <dbReference type="ARBA" id="ARBA00023136"/>
    </source>
</evidence>
<keyword evidence="6 8" id="KW-1133">Transmembrane helix</keyword>
<evidence type="ECO:0000256" key="6">
    <source>
        <dbReference type="ARBA" id="ARBA00022989"/>
    </source>
</evidence>
<keyword evidence="3" id="KW-0328">Glycosyltransferase</keyword>
<evidence type="ECO:0000313" key="11">
    <source>
        <dbReference type="Proteomes" id="UP000177020"/>
    </source>
</evidence>
<evidence type="ECO:0000313" key="10">
    <source>
        <dbReference type="EMBL" id="OGZ40177.1"/>
    </source>
</evidence>
<dbReference type="GO" id="GO:0009103">
    <property type="term" value="P:lipopolysaccharide biosynthetic process"/>
    <property type="evidence" value="ECO:0007669"/>
    <property type="project" value="UniProtKB-ARBA"/>
</dbReference>
<gene>
    <name evidence="10" type="ORF">A3I20_02660</name>
</gene>
<name>A0A1G2FQU5_9BACT</name>
<keyword evidence="4" id="KW-0808">Transferase</keyword>
<feature type="transmembrane region" description="Helical" evidence="8">
    <location>
        <begin position="247"/>
        <end position="265"/>
    </location>
</feature>
<feature type="domain" description="Glycosyltransferase RgtA/B/C/D-like" evidence="9">
    <location>
        <begin position="34"/>
        <end position="165"/>
    </location>
</feature>
<keyword evidence="2" id="KW-1003">Cell membrane</keyword>
<proteinExistence type="predicted"/>
<dbReference type="GO" id="GO:0005886">
    <property type="term" value="C:plasma membrane"/>
    <property type="evidence" value="ECO:0007669"/>
    <property type="project" value="UniProtKB-SubCell"/>
</dbReference>
<comment type="caution">
    <text evidence="10">The sequence shown here is derived from an EMBL/GenBank/DDBJ whole genome shotgun (WGS) entry which is preliminary data.</text>
</comment>
<dbReference type="InterPro" id="IPR050297">
    <property type="entry name" value="LipidA_mod_glycosyltrf_83"/>
</dbReference>
<dbReference type="InterPro" id="IPR038731">
    <property type="entry name" value="RgtA/B/C-like"/>
</dbReference>
<evidence type="ECO:0000256" key="3">
    <source>
        <dbReference type="ARBA" id="ARBA00022676"/>
    </source>
</evidence>